<feature type="region of interest" description="Disordered" evidence="1">
    <location>
        <begin position="1"/>
        <end position="33"/>
    </location>
</feature>
<dbReference type="EMBL" id="SHKI01000005">
    <property type="protein sequence ID" value="RZT64453.1"/>
    <property type="molecule type" value="Genomic_DNA"/>
</dbReference>
<proteinExistence type="predicted"/>
<evidence type="ECO:0000256" key="1">
    <source>
        <dbReference type="SAM" id="MobiDB-lite"/>
    </source>
</evidence>
<dbReference type="PANTHER" id="PTHR43844:SF2">
    <property type="entry name" value="SYNTHASE, VITAMIN-B12 INDEPENDENT, PUTATIVE (AFU_ORTHOLOGUE AFUA_3G12060)-RELATED"/>
    <property type="match status" value="1"/>
</dbReference>
<comment type="caution">
    <text evidence="2">The sequence shown here is derived from an EMBL/GenBank/DDBJ whole genome shotgun (WGS) entry which is preliminary data.</text>
</comment>
<dbReference type="Gene3D" id="3.20.20.210">
    <property type="match status" value="1"/>
</dbReference>
<evidence type="ECO:0000313" key="2">
    <source>
        <dbReference type="EMBL" id="RZT64453.1"/>
    </source>
</evidence>
<keyword evidence="3" id="KW-1185">Reference proteome</keyword>
<name>A0A4Q7TUM4_9MICO</name>
<sequence>MSQGAVGAAAPEHLDPAAPWPSGGLPTEAVGSLPRPSRLQRVVLDAETGLASQEELRAEQDRAVADTIERFAATGSPIVSDGEQRRQSFASYPLGTEDLSVGPVFAVFADGHHRVIPSLARAPFAFKSWAADDVAAARALTELPLKQAVISPSMLSLMVPEGGIGDYSREDFLEDVVTGCAEDIRRSFAAGAARVSIDFTEGRLALRRDLRAPWAGPDALGGFIELINRVLDRLSDAERSAVGVHTCPGNDNDSAHSADVDYAELLPELFQIEAGYFLVQAAGEREPDRVARLVGRQLRGRVRAAADGASGVPRVLLGVTNPTNPKLETAEQIRDQLVRAARFIPAELLGSTDDCGFSPYLIDEKPRHGSPDFARDVAFAKIAARVRGTALAAEELAGSVGLAGSAGTAAAGSAGTAAAGSAGTAPGGAR</sequence>
<dbReference type="InterPro" id="IPR038071">
    <property type="entry name" value="UROD/MetE-like_sf"/>
</dbReference>
<dbReference type="SUPFAM" id="SSF51726">
    <property type="entry name" value="UROD/MetE-like"/>
    <property type="match status" value="1"/>
</dbReference>
<organism evidence="2 3">
    <name type="scientific">Leucobacter luti</name>
    <dbReference type="NCBI Taxonomy" id="340320"/>
    <lineage>
        <taxon>Bacteria</taxon>
        <taxon>Bacillati</taxon>
        <taxon>Actinomycetota</taxon>
        <taxon>Actinomycetes</taxon>
        <taxon>Micrococcales</taxon>
        <taxon>Microbacteriaceae</taxon>
        <taxon>Leucobacter</taxon>
    </lineage>
</organism>
<gene>
    <name evidence="2" type="ORF">EV139_1870</name>
</gene>
<dbReference type="PANTHER" id="PTHR43844">
    <property type="entry name" value="METHIONINE SYNTHASE"/>
    <property type="match status" value="1"/>
</dbReference>
<dbReference type="AlphaFoldDB" id="A0A4Q7TUM4"/>
<accession>A0A4Q7TUM4</accession>
<evidence type="ECO:0000313" key="3">
    <source>
        <dbReference type="Proteomes" id="UP000291832"/>
    </source>
</evidence>
<dbReference type="RefSeq" id="WP_237464401.1">
    <property type="nucleotide sequence ID" value="NZ_QYAG01000001.1"/>
</dbReference>
<dbReference type="Proteomes" id="UP000291832">
    <property type="component" value="Unassembled WGS sequence"/>
</dbReference>
<reference evidence="2 3" key="1">
    <citation type="journal article" date="2015" name="Stand. Genomic Sci.">
        <title>Genomic Encyclopedia of Bacterial and Archaeal Type Strains, Phase III: the genomes of soil and plant-associated and newly described type strains.</title>
        <authorList>
            <person name="Whitman W.B."/>
            <person name="Woyke T."/>
            <person name="Klenk H.P."/>
            <person name="Zhou Y."/>
            <person name="Lilburn T.G."/>
            <person name="Beck B.J."/>
            <person name="De Vos P."/>
            <person name="Vandamme P."/>
            <person name="Eisen J.A."/>
            <person name="Garrity G."/>
            <person name="Hugenholtz P."/>
            <person name="Kyrpides N.C."/>
        </authorList>
    </citation>
    <scope>NUCLEOTIDE SEQUENCE [LARGE SCALE GENOMIC DNA]</scope>
    <source>
        <strain evidence="2 3">RF6</strain>
    </source>
</reference>
<protein>
    <submittedName>
        <fullName evidence="2">Methionine synthase II (Cobalamin-independent)</fullName>
    </submittedName>
</protein>